<dbReference type="EMBL" id="MN741020">
    <property type="protein sequence ID" value="QHU22944.1"/>
    <property type="molecule type" value="Genomic_DNA"/>
</dbReference>
<name>A0A6C0L2I8_9ZZZZ</name>
<reference evidence="1" key="1">
    <citation type="journal article" date="2020" name="Nature">
        <title>Giant virus diversity and host interactions through global metagenomics.</title>
        <authorList>
            <person name="Schulz F."/>
            <person name="Roux S."/>
            <person name="Paez-Espino D."/>
            <person name="Jungbluth S."/>
            <person name="Walsh D.A."/>
            <person name="Denef V.J."/>
            <person name="McMahon K.D."/>
            <person name="Konstantinidis K.T."/>
            <person name="Eloe-Fadrosh E.A."/>
            <person name="Kyrpides N.C."/>
            <person name="Woyke T."/>
        </authorList>
    </citation>
    <scope>NUCLEOTIDE SEQUENCE</scope>
    <source>
        <strain evidence="1">GVMAG-S-ERX555907-63</strain>
    </source>
</reference>
<proteinExistence type="predicted"/>
<sequence>MNPLRIIVFEKKRRINLVSKLLGEWIYYTKKRLVHRRHFYGRIRALDVKAVKAMVRKDDQNHRRLIKNALSIIFDNTNIYNRKYNQVEDYPLDYRYEGTAFDHISHFYRYTYYFNQYWPHIAIQTGTNTWFSLKERFDYKEKMTIRMLRFFLKKGCDPNDEAFIEKFILTHNYHCKTFFLKMFFMCIQYGLKPNNLLQILKKHIYPIFPTKKYYIGPLLDIHTNILKVEDNVNLCINWVTKQNFIKATTYSLGELSKLNDDVIGRITLFF</sequence>
<protein>
    <submittedName>
        <fullName evidence="1">Uncharacterized protein</fullName>
    </submittedName>
</protein>
<organism evidence="1">
    <name type="scientific">viral metagenome</name>
    <dbReference type="NCBI Taxonomy" id="1070528"/>
    <lineage>
        <taxon>unclassified sequences</taxon>
        <taxon>metagenomes</taxon>
        <taxon>organismal metagenomes</taxon>
    </lineage>
</organism>
<dbReference type="AlphaFoldDB" id="A0A6C0L2I8"/>
<evidence type="ECO:0000313" key="1">
    <source>
        <dbReference type="EMBL" id="QHU22944.1"/>
    </source>
</evidence>
<accession>A0A6C0L2I8</accession>